<dbReference type="AlphaFoldDB" id="A0AAV3P6B5"/>
<dbReference type="PANTHER" id="PTHR37196:SF2">
    <property type="entry name" value="TRANSMEMBRANE PROTEIN"/>
    <property type="match status" value="1"/>
</dbReference>
<gene>
    <name evidence="1" type="ORF">LIER_36372</name>
</gene>
<dbReference type="Proteomes" id="UP001454036">
    <property type="component" value="Unassembled WGS sequence"/>
</dbReference>
<accession>A0AAV3P6B5</accession>
<protein>
    <submittedName>
        <fullName evidence="1">Uncharacterized protein</fullName>
    </submittedName>
</protein>
<comment type="caution">
    <text evidence="1">The sequence shown here is derived from an EMBL/GenBank/DDBJ whole genome shotgun (WGS) entry which is preliminary data.</text>
</comment>
<organism evidence="1 2">
    <name type="scientific">Lithospermum erythrorhizon</name>
    <name type="common">Purple gromwell</name>
    <name type="synonym">Lithospermum officinale var. erythrorhizon</name>
    <dbReference type="NCBI Taxonomy" id="34254"/>
    <lineage>
        <taxon>Eukaryota</taxon>
        <taxon>Viridiplantae</taxon>
        <taxon>Streptophyta</taxon>
        <taxon>Embryophyta</taxon>
        <taxon>Tracheophyta</taxon>
        <taxon>Spermatophyta</taxon>
        <taxon>Magnoliopsida</taxon>
        <taxon>eudicotyledons</taxon>
        <taxon>Gunneridae</taxon>
        <taxon>Pentapetalae</taxon>
        <taxon>asterids</taxon>
        <taxon>lamiids</taxon>
        <taxon>Boraginales</taxon>
        <taxon>Boraginaceae</taxon>
        <taxon>Boraginoideae</taxon>
        <taxon>Lithospermeae</taxon>
        <taxon>Lithospermum</taxon>
    </lineage>
</organism>
<name>A0AAV3P6B5_LITER</name>
<keyword evidence="2" id="KW-1185">Reference proteome</keyword>
<evidence type="ECO:0000313" key="2">
    <source>
        <dbReference type="Proteomes" id="UP001454036"/>
    </source>
</evidence>
<sequence length="107" mass="11981">MRCIKSPCPFSPYKLSSMEIVHSFNDRTVTLLRPSNPMPMAVKSGKVFVSQYGVSSTLPPASPDLNVLLPTSAALLLLYWITNFVLPDILYKNLLQSEHAKKEDNEK</sequence>
<dbReference type="PANTHER" id="PTHR37196">
    <property type="entry name" value="TRANSMEMBRANE PROTEIN"/>
    <property type="match status" value="1"/>
</dbReference>
<proteinExistence type="predicted"/>
<dbReference type="EMBL" id="BAABME010016624">
    <property type="protein sequence ID" value="GAA0146743.1"/>
    <property type="molecule type" value="Genomic_DNA"/>
</dbReference>
<reference evidence="1 2" key="1">
    <citation type="submission" date="2024-01" db="EMBL/GenBank/DDBJ databases">
        <title>The complete chloroplast genome sequence of Lithospermum erythrorhizon: insights into the phylogenetic relationship among Boraginaceae species and the maternal lineages of purple gromwells.</title>
        <authorList>
            <person name="Okada T."/>
            <person name="Watanabe K."/>
        </authorList>
    </citation>
    <scope>NUCLEOTIDE SEQUENCE [LARGE SCALE GENOMIC DNA]</scope>
</reference>
<evidence type="ECO:0000313" key="1">
    <source>
        <dbReference type="EMBL" id="GAA0146743.1"/>
    </source>
</evidence>